<reference evidence="2 3" key="1">
    <citation type="journal article" date="2016" name="Nat. Commun.">
        <title>Thousands of microbial genomes shed light on interconnected biogeochemical processes in an aquifer system.</title>
        <authorList>
            <person name="Anantharaman K."/>
            <person name="Brown C.T."/>
            <person name="Hug L.A."/>
            <person name="Sharon I."/>
            <person name="Castelle C.J."/>
            <person name="Probst A.J."/>
            <person name="Thomas B.C."/>
            <person name="Singh A."/>
            <person name="Wilkins M.J."/>
            <person name="Karaoz U."/>
            <person name="Brodie E.L."/>
            <person name="Williams K.H."/>
            <person name="Hubbard S.S."/>
            <person name="Banfield J.F."/>
        </authorList>
    </citation>
    <scope>NUCLEOTIDE SEQUENCE [LARGE SCALE GENOMIC DNA]</scope>
</reference>
<dbReference type="Proteomes" id="UP000177325">
    <property type="component" value="Unassembled WGS sequence"/>
</dbReference>
<dbReference type="EMBL" id="MFMM01000001">
    <property type="protein sequence ID" value="OGG85219.1"/>
    <property type="molecule type" value="Genomic_DNA"/>
</dbReference>
<keyword evidence="1" id="KW-1133">Transmembrane helix</keyword>
<comment type="caution">
    <text evidence="2">The sequence shown here is derived from an EMBL/GenBank/DDBJ whole genome shotgun (WGS) entry which is preliminary data.</text>
</comment>
<keyword evidence="1" id="KW-0812">Transmembrane</keyword>
<keyword evidence="1" id="KW-0472">Membrane</keyword>
<accession>A0A1F6FH99</accession>
<organism evidence="2 3">
    <name type="scientific">Candidatus Kaiserbacteria bacterium RIFCSPLOWO2_12_FULL_45_26</name>
    <dbReference type="NCBI Taxonomy" id="1798525"/>
    <lineage>
        <taxon>Bacteria</taxon>
        <taxon>Candidatus Kaiseribacteriota</taxon>
    </lineage>
</organism>
<feature type="transmembrane region" description="Helical" evidence="1">
    <location>
        <begin position="49"/>
        <end position="76"/>
    </location>
</feature>
<sequence>MNFRFAVLLLTVCAMTFWGNFYFVLAMNAALWMYFIYDMHRSRKSPGNSGAIGAAIIVFAFLFVVTLVSLPVSLFLNWNALEMDWEHREKIFYLWHLVEHYLLR</sequence>
<evidence type="ECO:0000313" key="2">
    <source>
        <dbReference type="EMBL" id="OGG85219.1"/>
    </source>
</evidence>
<dbReference type="AlphaFoldDB" id="A0A1F6FH99"/>
<name>A0A1F6FH99_9BACT</name>
<gene>
    <name evidence="2" type="ORF">A3G90_04145</name>
</gene>
<evidence type="ECO:0000313" key="3">
    <source>
        <dbReference type="Proteomes" id="UP000177325"/>
    </source>
</evidence>
<feature type="transmembrane region" description="Helical" evidence="1">
    <location>
        <begin position="6"/>
        <end position="37"/>
    </location>
</feature>
<protein>
    <submittedName>
        <fullName evidence="2">Uncharacterized protein</fullName>
    </submittedName>
</protein>
<proteinExistence type="predicted"/>
<evidence type="ECO:0000256" key="1">
    <source>
        <dbReference type="SAM" id="Phobius"/>
    </source>
</evidence>